<keyword evidence="2" id="KW-1185">Reference proteome</keyword>
<reference evidence="1 2" key="1">
    <citation type="journal article" date="2023" name="Proc. Natl. Acad. Sci. U.S.A.">
        <title>A global phylogenomic analysis of the shiitake genus Lentinula.</title>
        <authorList>
            <person name="Sierra-Patev S."/>
            <person name="Min B."/>
            <person name="Naranjo-Ortiz M."/>
            <person name="Looney B."/>
            <person name="Konkel Z."/>
            <person name="Slot J.C."/>
            <person name="Sakamoto Y."/>
            <person name="Steenwyk J.L."/>
            <person name="Rokas A."/>
            <person name="Carro J."/>
            <person name="Camarero S."/>
            <person name="Ferreira P."/>
            <person name="Molpeceres G."/>
            <person name="Ruiz-Duenas F.J."/>
            <person name="Serrano A."/>
            <person name="Henrissat B."/>
            <person name="Drula E."/>
            <person name="Hughes K.W."/>
            <person name="Mata J.L."/>
            <person name="Ishikawa N.K."/>
            <person name="Vargas-Isla R."/>
            <person name="Ushijima S."/>
            <person name="Smith C.A."/>
            <person name="Donoghue J."/>
            <person name="Ahrendt S."/>
            <person name="Andreopoulos W."/>
            <person name="He G."/>
            <person name="LaButti K."/>
            <person name="Lipzen A."/>
            <person name="Ng V."/>
            <person name="Riley R."/>
            <person name="Sandor L."/>
            <person name="Barry K."/>
            <person name="Martinez A.T."/>
            <person name="Xiao Y."/>
            <person name="Gibbons J.G."/>
            <person name="Terashima K."/>
            <person name="Grigoriev I.V."/>
            <person name="Hibbett D."/>
        </authorList>
    </citation>
    <scope>NUCLEOTIDE SEQUENCE [LARGE SCALE GENOMIC DNA]</scope>
    <source>
        <strain evidence="1 2">TFB7810</strain>
    </source>
</reference>
<comment type="caution">
    <text evidence="1">The sequence shown here is derived from an EMBL/GenBank/DDBJ whole genome shotgun (WGS) entry which is preliminary data.</text>
</comment>
<gene>
    <name evidence="1" type="ORF">DFH05DRAFT_1508892</name>
</gene>
<sequence>MTTVIKSLAKIALAKPKAELPKLPEELWLDIFRHACGLSDFCDAPRLLSFPVALPKKLLLRRMKFQRRIILVCKAWYRIALPCLYEEIAVLDNAGLHAIVDCLLKHLLGHSTKRLDFFAEEDVDEETFFALLDRLDNLKIVTIASSVSASIFKRIFALPNLTVFCHTWIGSFQFPEPAFQKYVFRAMSFPFPGYHREFPSALSELSQIYFPHSVHIVDPEVSILCRNLQSVTSILFGYDHVQYRDSPLLSCIFDILPNLHYIGIQTTFQNFFEDSINAFPPSVHTFGLIFQSPKAKTRTYRRLCEILKQIQGDGLKVIRLGEETVHDLRSRPSAAALVEETFMAKGWRMEVGDQYV</sequence>
<evidence type="ECO:0008006" key="3">
    <source>
        <dbReference type="Google" id="ProtNLM"/>
    </source>
</evidence>
<evidence type="ECO:0000313" key="1">
    <source>
        <dbReference type="EMBL" id="KAJ3740455.1"/>
    </source>
</evidence>
<organism evidence="1 2">
    <name type="scientific">Lentinula detonsa</name>
    <dbReference type="NCBI Taxonomy" id="2804962"/>
    <lineage>
        <taxon>Eukaryota</taxon>
        <taxon>Fungi</taxon>
        <taxon>Dikarya</taxon>
        <taxon>Basidiomycota</taxon>
        <taxon>Agaricomycotina</taxon>
        <taxon>Agaricomycetes</taxon>
        <taxon>Agaricomycetidae</taxon>
        <taxon>Agaricales</taxon>
        <taxon>Marasmiineae</taxon>
        <taxon>Omphalotaceae</taxon>
        <taxon>Lentinula</taxon>
    </lineage>
</organism>
<proteinExistence type="predicted"/>
<accession>A0A9W8NTD1</accession>
<name>A0A9W8NTD1_9AGAR</name>
<dbReference type="Proteomes" id="UP001142393">
    <property type="component" value="Unassembled WGS sequence"/>
</dbReference>
<dbReference type="EMBL" id="JANVFU010000014">
    <property type="protein sequence ID" value="KAJ3740455.1"/>
    <property type="molecule type" value="Genomic_DNA"/>
</dbReference>
<dbReference type="AlphaFoldDB" id="A0A9W8NTD1"/>
<protein>
    <recommendedName>
        <fullName evidence="3">F-box domain-containing protein</fullName>
    </recommendedName>
</protein>
<evidence type="ECO:0000313" key="2">
    <source>
        <dbReference type="Proteomes" id="UP001142393"/>
    </source>
</evidence>